<dbReference type="HOGENOM" id="CLU_2876517_0_0_9"/>
<reference evidence="1 2" key="2">
    <citation type="submission" date="2008-11" db="EMBL/GenBank/DDBJ databases">
        <authorList>
            <person name="Fulton L."/>
            <person name="Clifton S."/>
            <person name="Fulton B."/>
            <person name="Xu J."/>
            <person name="Minx P."/>
            <person name="Pepin K.H."/>
            <person name="Johnson M."/>
            <person name="Bhonagiri V."/>
            <person name="Nash W.E."/>
            <person name="Mardis E.R."/>
            <person name="Wilson R.K."/>
        </authorList>
    </citation>
    <scope>NUCLEOTIDE SEQUENCE [LARGE SCALE GENOMIC DNA]</scope>
    <source>
        <strain evidence="1 2">ATCC 43243</strain>
    </source>
</reference>
<accession>B7AQT3</accession>
<name>B7AQT3_9FIRM</name>
<comment type="caution">
    <text evidence="1">The sequence shown here is derived from an EMBL/GenBank/DDBJ whole genome shotgun (WGS) entry which is preliminary data.</text>
</comment>
<proteinExistence type="predicted"/>
<reference evidence="1 2" key="1">
    <citation type="submission" date="2008-11" db="EMBL/GenBank/DDBJ databases">
        <title>Draft genome sequence of Bacteroides pectinophilus (ATCC 43243).</title>
        <authorList>
            <person name="Sudarsanam P."/>
            <person name="Ley R."/>
            <person name="Guruge J."/>
            <person name="Turnbaugh P.J."/>
            <person name="Mahowald M."/>
            <person name="Liep D."/>
            <person name="Gordon J."/>
        </authorList>
    </citation>
    <scope>NUCLEOTIDE SEQUENCE [LARGE SCALE GENOMIC DNA]</scope>
    <source>
        <strain evidence="1 2">ATCC 43243</strain>
    </source>
</reference>
<dbReference type="EMBL" id="ABVQ01000035">
    <property type="protein sequence ID" value="EEC58055.1"/>
    <property type="molecule type" value="Genomic_DNA"/>
</dbReference>
<dbReference type="AlphaFoldDB" id="B7AQT3"/>
<protein>
    <submittedName>
        <fullName evidence="1">Uncharacterized protein</fullName>
    </submittedName>
</protein>
<sequence>MNSWKEKLHVVILKSMNNIVFKCPNCGAKITVPRGHGIICIKCPECRIEFNKRHDSDNHIIIT</sequence>
<evidence type="ECO:0000313" key="1">
    <source>
        <dbReference type="EMBL" id="EEC58055.1"/>
    </source>
</evidence>
<evidence type="ECO:0000313" key="2">
    <source>
        <dbReference type="Proteomes" id="UP000003136"/>
    </source>
</evidence>
<dbReference type="STRING" id="483218.BACPEC_01040"/>
<organism evidence="1 2">
    <name type="scientific">[Bacteroides] pectinophilus ATCC 43243</name>
    <dbReference type="NCBI Taxonomy" id="483218"/>
    <lineage>
        <taxon>Bacteria</taxon>
        <taxon>Bacillati</taxon>
        <taxon>Bacillota</taxon>
        <taxon>Clostridia</taxon>
        <taxon>Eubacteriales</taxon>
    </lineage>
</organism>
<dbReference type="Proteomes" id="UP000003136">
    <property type="component" value="Unassembled WGS sequence"/>
</dbReference>
<keyword evidence="2" id="KW-1185">Reference proteome</keyword>
<gene>
    <name evidence="1" type="ORF">BACPEC_01040</name>
</gene>